<protein>
    <submittedName>
        <fullName evidence="1">Uncharacterized protein</fullName>
    </submittedName>
</protein>
<name>A0A806K1K2_9BACT</name>
<evidence type="ECO:0000313" key="1">
    <source>
        <dbReference type="EMBL" id="AGS53473.1"/>
    </source>
</evidence>
<sequence>MLKRILETLDGLDEALKPLYQQGKDGKYFLQVDDAIEQV</sequence>
<organism evidence="1">
    <name type="scientific">uncultured bacterium contig00038</name>
    <dbReference type="NCBI Taxonomy" id="1181526"/>
    <lineage>
        <taxon>Bacteria</taxon>
        <taxon>environmental samples</taxon>
    </lineage>
</organism>
<proteinExistence type="predicted"/>
<accession>A0A806K1K2</accession>
<reference evidence="1" key="1">
    <citation type="submission" date="2012-03" db="EMBL/GenBank/DDBJ databases">
        <title>Functional metagenomics reveals considerable lignocellulase gene clusters in the gut microbiome of a wood-feeding higher termite.</title>
        <authorList>
            <person name="Liu N."/>
        </authorList>
    </citation>
    <scope>NUCLEOTIDE SEQUENCE</scope>
</reference>
<dbReference type="EMBL" id="JQ844234">
    <property type="protein sequence ID" value="AGS53473.1"/>
    <property type="molecule type" value="Genomic_DNA"/>
</dbReference>
<dbReference type="AlphaFoldDB" id="A0A806K1K2"/>